<evidence type="ECO:0000313" key="4">
    <source>
        <dbReference type="Proteomes" id="UP000827549"/>
    </source>
</evidence>
<keyword evidence="2" id="KW-0732">Signal</keyword>
<reference evidence="3" key="1">
    <citation type="submission" date="2023-10" db="EMBL/GenBank/DDBJ databases">
        <authorList>
            <person name="Noh H."/>
        </authorList>
    </citation>
    <scope>NUCLEOTIDE SEQUENCE</scope>
    <source>
        <strain evidence="3">DUCC4014</strain>
    </source>
</reference>
<keyword evidence="4" id="KW-1185">Reference proteome</keyword>
<evidence type="ECO:0000313" key="3">
    <source>
        <dbReference type="EMBL" id="WOO79822.1"/>
    </source>
</evidence>
<accession>A0AAF0Y4D8</accession>
<proteinExistence type="predicted"/>
<organism evidence="3 4">
    <name type="scientific">Vanrija pseudolonga</name>
    <dbReference type="NCBI Taxonomy" id="143232"/>
    <lineage>
        <taxon>Eukaryota</taxon>
        <taxon>Fungi</taxon>
        <taxon>Dikarya</taxon>
        <taxon>Basidiomycota</taxon>
        <taxon>Agaricomycotina</taxon>
        <taxon>Tremellomycetes</taxon>
        <taxon>Trichosporonales</taxon>
        <taxon>Trichosporonaceae</taxon>
        <taxon>Vanrija</taxon>
    </lineage>
</organism>
<dbReference type="AlphaFoldDB" id="A0AAF0Y4D8"/>
<evidence type="ECO:0000256" key="1">
    <source>
        <dbReference type="SAM" id="MobiDB-lite"/>
    </source>
</evidence>
<feature type="region of interest" description="Disordered" evidence="1">
    <location>
        <begin position="136"/>
        <end position="156"/>
    </location>
</feature>
<dbReference type="RefSeq" id="XP_062625854.1">
    <property type="nucleotide sequence ID" value="XM_062769870.1"/>
</dbReference>
<feature type="signal peptide" evidence="2">
    <location>
        <begin position="1"/>
        <end position="18"/>
    </location>
</feature>
<name>A0AAF0Y4D8_9TREE</name>
<evidence type="ECO:0000256" key="2">
    <source>
        <dbReference type="SAM" id="SignalP"/>
    </source>
</evidence>
<feature type="chain" id="PRO_5042136567" evidence="2">
    <location>
        <begin position="19"/>
        <end position="156"/>
    </location>
</feature>
<gene>
    <name evidence="3" type="ORF">LOC62_02G003337</name>
</gene>
<sequence>MKFSILATALVAATAVAAQPARLDNNDLAARDAAPAPEAAEIPVVARDAEPEPEAAEPVAQAKRHYGPFGSWWGPRPVAGIPVGPGGVIGTCRWYRGCCARRPAPPTQKAVEPWCKQHGRGRLKHEAVAGVLIHFPHPPPTPPATRRAAKSSGLGP</sequence>
<protein>
    <submittedName>
        <fullName evidence="3">Uncharacterized protein</fullName>
    </submittedName>
</protein>
<dbReference type="GeneID" id="87806581"/>
<dbReference type="EMBL" id="CP086715">
    <property type="protein sequence ID" value="WOO79822.1"/>
    <property type="molecule type" value="Genomic_DNA"/>
</dbReference>
<dbReference type="Proteomes" id="UP000827549">
    <property type="component" value="Chromosome 2"/>
</dbReference>